<keyword evidence="1" id="KW-0812">Transmembrane</keyword>
<comment type="caution">
    <text evidence="2">The sequence shown here is derived from an EMBL/GenBank/DDBJ whole genome shotgun (WGS) entry which is preliminary data.</text>
</comment>
<evidence type="ECO:0000313" key="2">
    <source>
        <dbReference type="EMBL" id="TPG17850.1"/>
    </source>
</evidence>
<evidence type="ECO:0000313" key="3">
    <source>
        <dbReference type="Proteomes" id="UP000317722"/>
    </source>
</evidence>
<gene>
    <name evidence="2" type="ORF">EAH86_05290</name>
</gene>
<dbReference type="AlphaFoldDB" id="A0A502CZ96"/>
<dbReference type="Pfam" id="PF11271">
    <property type="entry name" value="PorA"/>
    <property type="match status" value="1"/>
</dbReference>
<organism evidence="2 3">
    <name type="scientific">Pedococcus bigeumensis</name>
    <dbReference type="NCBI Taxonomy" id="433644"/>
    <lineage>
        <taxon>Bacteria</taxon>
        <taxon>Bacillati</taxon>
        <taxon>Actinomycetota</taxon>
        <taxon>Actinomycetes</taxon>
        <taxon>Micrococcales</taxon>
        <taxon>Intrasporangiaceae</taxon>
        <taxon>Pedococcus</taxon>
    </lineage>
</organism>
<accession>A0A502CZ96</accession>
<dbReference type="Proteomes" id="UP000317722">
    <property type="component" value="Unassembled WGS sequence"/>
</dbReference>
<reference evidence="2 3" key="1">
    <citation type="journal article" date="2019" name="Environ. Microbiol.">
        <title>Species interactions and distinct microbial communities in high Arctic permafrost affected cryosols are associated with the CH4 and CO2 gas fluxes.</title>
        <authorList>
            <person name="Altshuler I."/>
            <person name="Hamel J."/>
            <person name="Turney S."/>
            <person name="Magnuson E."/>
            <person name="Levesque R."/>
            <person name="Greer C."/>
            <person name="Whyte L.G."/>
        </authorList>
    </citation>
    <scope>NUCLEOTIDE SEQUENCE [LARGE SCALE GENOMIC DNA]</scope>
    <source>
        <strain evidence="2 3">S9.3A</strain>
    </source>
</reference>
<name>A0A502CZ96_9MICO</name>
<sequence>MPRTIVNSQLAAGVQPRQHLLRGHRRTATKGCWMRKVAGLIALGLGAFLLVSALMLKVYAYPALAKVPLDQYSKSVSQGQNMEAFYVSDLATKSGLTLTSTRFVKADQAAEKKQGGNVAVWDSFVRSTDQNGTVLSAGLQRVAMDRTTGEAVQCCNTYNAASEDPADQQATAYKGLIFKMPFNAQKQTYQWWDNTLLKPVDAKFVRTQDLFGTNVYVYRMVIPATAYTQQDVPATLAGDPKATGNITVDRVYENTRTLWVEPNTGIVVKGEEVLNTRFQKDGADIVTLQKGTISYDDKTVKANAEDAGGKGSKLALVHSTLPLTFLILGVLLLLAGFLLVRGNTGRGRREAV</sequence>
<keyword evidence="1" id="KW-1133">Transmembrane helix</keyword>
<dbReference type="OrthoDB" id="153031at2"/>
<evidence type="ECO:0000256" key="1">
    <source>
        <dbReference type="SAM" id="Phobius"/>
    </source>
</evidence>
<dbReference type="EMBL" id="RCZM01000002">
    <property type="protein sequence ID" value="TPG17850.1"/>
    <property type="molecule type" value="Genomic_DNA"/>
</dbReference>
<proteinExistence type="predicted"/>
<protein>
    <submittedName>
        <fullName evidence="2">DUF3068 domain-containing protein</fullName>
    </submittedName>
</protein>
<dbReference type="InterPro" id="IPR021424">
    <property type="entry name" value="PorA"/>
</dbReference>
<keyword evidence="1" id="KW-0472">Membrane</keyword>
<feature type="transmembrane region" description="Helical" evidence="1">
    <location>
        <begin position="321"/>
        <end position="340"/>
    </location>
</feature>
<keyword evidence="3" id="KW-1185">Reference proteome</keyword>
<feature type="transmembrane region" description="Helical" evidence="1">
    <location>
        <begin position="37"/>
        <end position="61"/>
    </location>
</feature>